<dbReference type="Proteomes" id="UP000503482">
    <property type="component" value="Chromosome"/>
</dbReference>
<reference evidence="2 3" key="1">
    <citation type="submission" date="2020-05" db="EMBL/GenBank/DDBJ databases">
        <title>Complete genome sequencing of Campylobacter and Arcobacter type strains.</title>
        <authorList>
            <person name="Miller W.G."/>
            <person name="Yee E."/>
        </authorList>
    </citation>
    <scope>NUCLEOTIDE SEQUENCE [LARGE SCALE GENOMIC DNA]</scope>
    <source>
        <strain evidence="2 3">LMG 26156</strain>
    </source>
</reference>
<accession>A0AAE7E3K2</accession>
<keyword evidence="3" id="KW-1185">Reference proteome</keyword>
<dbReference type="RefSeq" id="WP_128358625.1">
    <property type="nucleotide sequence ID" value="NZ_CP053840.1"/>
</dbReference>
<proteinExistence type="predicted"/>
<protein>
    <recommendedName>
        <fullName evidence="4">Cytochrome c domain-containing protein</fullName>
    </recommendedName>
</protein>
<dbReference type="EMBL" id="CP053840">
    <property type="protein sequence ID" value="QKF66940.1"/>
    <property type="molecule type" value="Genomic_DNA"/>
</dbReference>
<feature type="signal peptide" evidence="1">
    <location>
        <begin position="1"/>
        <end position="17"/>
    </location>
</feature>
<evidence type="ECO:0000313" key="2">
    <source>
        <dbReference type="EMBL" id="QKF66940.1"/>
    </source>
</evidence>
<name>A0AAE7E3K2_9BACT</name>
<gene>
    <name evidence="2" type="ORF">AVENP_1386</name>
</gene>
<sequence>MVKNVFLIILMVLSLNADNTDYSIYNLNCVQCHSQLPVSIDKYFYKYLLKYSSERDVKKAMFDYLKNPTSEKTVMTESFITRFGVKKKTNLNDSKLRNAIDGYWDKYKIFGKLK</sequence>
<dbReference type="AlphaFoldDB" id="A0AAE7E3K2"/>
<evidence type="ECO:0000313" key="3">
    <source>
        <dbReference type="Proteomes" id="UP000503482"/>
    </source>
</evidence>
<evidence type="ECO:0000256" key="1">
    <source>
        <dbReference type="SAM" id="SignalP"/>
    </source>
</evidence>
<dbReference type="KEGG" id="avp:AVENP_1386"/>
<evidence type="ECO:0008006" key="4">
    <source>
        <dbReference type="Google" id="ProtNLM"/>
    </source>
</evidence>
<feature type="chain" id="PRO_5042182832" description="Cytochrome c domain-containing protein" evidence="1">
    <location>
        <begin position="18"/>
        <end position="114"/>
    </location>
</feature>
<keyword evidence="1" id="KW-0732">Signal</keyword>
<organism evidence="2 3">
    <name type="scientific">Arcobacter venerupis</name>
    <dbReference type="NCBI Taxonomy" id="1054033"/>
    <lineage>
        <taxon>Bacteria</taxon>
        <taxon>Pseudomonadati</taxon>
        <taxon>Campylobacterota</taxon>
        <taxon>Epsilonproteobacteria</taxon>
        <taxon>Campylobacterales</taxon>
        <taxon>Arcobacteraceae</taxon>
        <taxon>Arcobacter</taxon>
    </lineage>
</organism>